<keyword evidence="4" id="KW-1185">Reference proteome</keyword>
<evidence type="ECO:0008006" key="5">
    <source>
        <dbReference type="Google" id="ProtNLM"/>
    </source>
</evidence>
<dbReference type="Proteomes" id="UP000233837">
    <property type="component" value="Unassembled WGS sequence"/>
</dbReference>
<reference evidence="3 4" key="1">
    <citation type="journal article" date="2016" name="Sci. Rep.">
        <title>The Dendrobium catenatum Lindl. genome sequence provides insights into polysaccharide synthase, floral development and adaptive evolution.</title>
        <authorList>
            <person name="Zhang G.Q."/>
            <person name="Xu Q."/>
            <person name="Bian C."/>
            <person name="Tsai W.C."/>
            <person name="Yeh C.M."/>
            <person name="Liu K.W."/>
            <person name="Yoshida K."/>
            <person name="Zhang L.S."/>
            <person name="Chang S.B."/>
            <person name="Chen F."/>
            <person name="Shi Y."/>
            <person name="Su Y.Y."/>
            <person name="Zhang Y.Q."/>
            <person name="Chen L.J."/>
            <person name="Yin Y."/>
            <person name="Lin M."/>
            <person name="Huang H."/>
            <person name="Deng H."/>
            <person name="Wang Z.W."/>
            <person name="Zhu S.L."/>
            <person name="Zhao X."/>
            <person name="Deng C."/>
            <person name="Niu S.C."/>
            <person name="Huang J."/>
            <person name="Wang M."/>
            <person name="Liu G.H."/>
            <person name="Yang H.J."/>
            <person name="Xiao X.J."/>
            <person name="Hsiao Y.Y."/>
            <person name="Wu W.L."/>
            <person name="Chen Y.Y."/>
            <person name="Mitsuda N."/>
            <person name="Ohme-Takagi M."/>
            <person name="Luo Y.B."/>
            <person name="Van de Peer Y."/>
            <person name="Liu Z.J."/>
        </authorList>
    </citation>
    <scope>NUCLEOTIDE SEQUENCE [LARGE SCALE GENOMIC DNA]</scope>
    <source>
        <tissue evidence="3">The whole plant</tissue>
    </source>
</reference>
<dbReference type="Pfam" id="PF25502">
    <property type="entry name" value="DUF7915"/>
    <property type="match status" value="1"/>
</dbReference>
<feature type="domain" description="DUF7915" evidence="2">
    <location>
        <begin position="183"/>
        <end position="328"/>
    </location>
</feature>
<evidence type="ECO:0000313" key="3">
    <source>
        <dbReference type="EMBL" id="PKU70133.1"/>
    </source>
</evidence>
<evidence type="ECO:0000313" key="4">
    <source>
        <dbReference type="Proteomes" id="UP000233837"/>
    </source>
</evidence>
<name>A0A2I0W3A2_9ASPA</name>
<dbReference type="PANTHER" id="PTHR33913:SF1">
    <property type="entry name" value="DRBM DOMAIN-CONTAINING PROTEIN"/>
    <property type="match status" value="1"/>
</dbReference>
<proteinExistence type="predicted"/>
<dbReference type="EMBL" id="KZ502947">
    <property type="protein sequence ID" value="PKU70133.1"/>
    <property type="molecule type" value="Genomic_DNA"/>
</dbReference>
<evidence type="ECO:0000259" key="2">
    <source>
        <dbReference type="Pfam" id="PF25502"/>
    </source>
</evidence>
<dbReference type="Pfam" id="PF25500">
    <property type="entry name" value="DUF7913"/>
    <property type="match status" value="1"/>
</dbReference>
<accession>A0A2I0W3A2</accession>
<reference evidence="3 4" key="2">
    <citation type="journal article" date="2017" name="Nature">
        <title>The Apostasia genome and the evolution of orchids.</title>
        <authorList>
            <person name="Zhang G.Q."/>
            <person name="Liu K.W."/>
            <person name="Li Z."/>
            <person name="Lohaus R."/>
            <person name="Hsiao Y.Y."/>
            <person name="Niu S.C."/>
            <person name="Wang J.Y."/>
            <person name="Lin Y.C."/>
            <person name="Xu Q."/>
            <person name="Chen L.J."/>
            <person name="Yoshida K."/>
            <person name="Fujiwara S."/>
            <person name="Wang Z.W."/>
            <person name="Zhang Y.Q."/>
            <person name="Mitsuda N."/>
            <person name="Wang M."/>
            <person name="Liu G.H."/>
            <person name="Pecoraro L."/>
            <person name="Huang H.X."/>
            <person name="Xiao X.J."/>
            <person name="Lin M."/>
            <person name="Wu X.Y."/>
            <person name="Wu W.L."/>
            <person name="Chen Y.Y."/>
            <person name="Chang S.B."/>
            <person name="Sakamoto S."/>
            <person name="Ohme-Takagi M."/>
            <person name="Yagi M."/>
            <person name="Zeng S.J."/>
            <person name="Shen C.Y."/>
            <person name="Yeh C.M."/>
            <person name="Luo Y.B."/>
            <person name="Tsai W.C."/>
            <person name="Van de Peer Y."/>
            <person name="Liu Z.J."/>
        </authorList>
    </citation>
    <scope>NUCLEOTIDE SEQUENCE [LARGE SCALE GENOMIC DNA]</scope>
    <source>
        <tissue evidence="3">The whole plant</tissue>
    </source>
</reference>
<dbReference type="SUPFAM" id="SSF54768">
    <property type="entry name" value="dsRNA-binding domain-like"/>
    <property type="match status" value="1"/>
</dbReference>
<sequence length="634" mass="71752">MSLSGQNTNPVSCPARRTATVAMDSPAFVPAKDAVESLIRRFVSPLLPRLKSSRPPPTVEEQKKVGKQMHAVVILYNYYQRRESPISEYLDFRSFCEIACISYSSLIDYMKFMCNGTRSFEDDQDQMSITEKFVMNACDICTALNASIDSCNINEWAISKVAVFLVDAAKEKCLLKNGHIILGSWSLVEKDLEKPIEKSACSLDMNYAFKNRRTANESDKCNGIEDFLQEFAYSIVEQDMGITCSNLNILEYHLSYSLSQPRSSTRLYIMTYKGPGSSSVEISIKDVTSLRGPPVKCSSYAMKPEITSVAEHYCLLPYIDIIAEWSTRKTSQGDSPHLLKNNALTKYSGSPCIATNYQINVKSESTNGASDYLSLHSSCQKVVMEHGRDKFDKKKMKLGYEVNELSEDSFQHRTRSLSFPDGSGSRSQSVISNNLIRKDESTHSKGDLCLIRDGSKDQVPNKEVSEAIVFDFLQNRRDDMCCQHRLLEDFIAQCEMHIQLMINGENQVSHPEVIMKASDFLLSSKANRGTCLFGEVQLQPHDIRKRLLDADLRLRSSCKELDEIFRRNYWILPKYCVFPSQDNRKFRSIIRVKGLDFEYTLSGDPKDGPDQARESAAASMLTKLQEMAAQAHFR</sequence>
<feature type="domain" description="DUF7913" evidence="1">
    <location>
        <begin position="28"/>
        <end position="145"/>
    </location>
</feature>
<protein>
    <recommendedName>
        <fullName evidence="5">DRBM domain-containing protein</fullName>
    </recommendedName>
</protein>
<evidence type="ECO:0000259" key="1">
    <source>
        <dbReference type="Pfam" id="PF25500"/>
    </source>
</evidence>
<dbReference type="InterPro" id="IPR057237">
    <property type="entry name" value="DUF7915"/>
</dbReference>
<gene>
    <name evidence="3" type="ORF">MA16_Dca020623</name>
</gene>
<dbReference type="PANTHER" id="PTHR33913">
    <property type="entry name" value="ALEURONE LAYER MORPHOGENESIS PROTEIN"/>
    <property type="match status" value="1"/>
</dbReference>
<dbReference type="InterPro" id="IPR057235">
    <property type="entry name" value="DUF7913"/>
</dbReference>
<dbReference type="AlphaFoldDB" id="A0A2I0W3A2"/>
<organism evidence="3 4">
    <name type="scientific">Dendrobium catenatum</name>
    <dbReference type="NCBI Taxonomy" id="906689"/>
    <lineage>
        <taxon>Eukaryota</taxon>
        <taxon>Viridiplantae</taxon>
        <taxon>Streptophyta</taxon>
        <taxon>Embryophyta</taxon>
        <taxon>Tracheophyta</taxon>
        <taxon>Spermatophyta</taxon>
        <taxon>Magnoliopsida</taxon>
        <taxon>Liliopsida</taxon>
        <taxon>Asparagales</taxon>
        <taxon>Orchidaceae</taxon>
        <taxon>Epidendroideae</taxon>
        <taxon>Malaxideae</taxon>
        <taxon>Dendrobiinae</taxon>
        <taxon>Dendrobium</taxon>
    </lineage>
</organism>